<dbReference type="PANTHER" id="PTHR43126">
    <property type="entry name" value="D-ALANYL-D-ALANINE DIPEPTIDASE"/>
    <property type="match status" value="1"/>
</dbReference>
<feature type="binding site" evidence="9">
    <location>
        <position position="139"/>
    </location>
    <ligand>
        <name>Zn(2+)</name>
        <dbReference type="ChEBI" id="CHEBI:29105"/>
        <note>catalytic</note>
    </ligand>
</feature>
<dbReference type="GO" id="GO:0008237">
    <property type="term" value="F:metallopeptidase activity"/>
    <property type="evidence" value="ECO:0007669"/>
    <property type="project" value="UniProtKB-KW"/>
</dbReference>
<proteinExistence type="inferred from homology"/>
<keyword evidence="8 10" id="KW-0961">Cell wall biogenesis/degradation</keyword>
<dbReference type="Gene3D" id="3.30.1380.10">
    <property type="match status" value="1"/>
</dbReference>
<evidence type="ECO:0000256" key="6">
    <source>
        <dbReference type="ARBA" id="ARBA00022997"/>
    </source>
</evidence>
<keyword evidence="2 9" id="KW-0645">Protease</keyword>
<evidence type="ECO:0000256" key="2">
    <source>
        <dbReference type="ARBA" id="ARBA00022670"/>
    </source>
</evidence>
<keyword evidence="6 9" id="KW-0224">Dipeptidase</keyword>
<comment type="function">
    <text evidence="9 10">Catalyzes hydrolysis of the D-alanyl-D-alanine dipeptide.</text>
</comment>
<keyword evidence="4 9" id="KW-0378">Hydrolase</keyword>
<dbReference type="GO" id="GO:0071555">
    <property type="term" value="P:cell wall organization"/>
    <property type="evidence" value="ECO:0007669"/>
    <property type="project" value="UniProtKB-KW"/>
</dbReference>
<feature type="active site" description="Proton donor/acceptor" evidence="9">
    <location>
        <position position="209"/>
    </location>
</feature>
<dbReference type="SUPFAM" id="SSF55166">
    <property type="entry name" value="Hedgehog/DD-peptidase"/>
    <property type="match status" value="1"/>
</dbReference>
<evidence type="ECO:0000256" key="8">
    <source>
        <dbReference type="ARBA" id="ARBA00023316"/>
    </source>
</evidence>
<name>A0A7X4LJ78_9VIBR</name>
<comment type="caution">
    <text evidence="11">The sequence shown here is derived from an EMBL/GenBank/DDBJ whole genome shotgun (WGS) entry which is preliminary data.</text>
</comment>
<dbReference type="EMBL" id="WEKT01000007">
    <property type="protein sequence ID" value="MZI92750.1"/>
    <property type="molecule type" value="Genomic_DNA"/>
</dbReference>
<dbReference type="AlphaFoldDB" id="A0A7X4LJ78"/>
<feature type="binding site" evidence="9">
    <location>
        <position position="146"/>
    </location>
    <ligand>
        <name>Zn(2+)</name>
        <dbReference type="ChEBI" id="CHEBI:29105"/>
        <note>catalytic</note>
    </ligand>
</feature>
<gene>
    <name evidence="9" type="primary">ddpX</name>
    <name evidence="11" type="ORF">F9817_06030</name>
</gene>
<dbReference type="PIRSF" id="PIRSF026671">
    <property type="entry name" value="AA_dipeptidase"/>
    <property type="match status" value="1"/>
</dbReference>
<comment type="cofactor">
    <cofactor evidence="9">
        <name>Zn(2+)</name>
        <dbReference type="ChEBI" id="CHEBI:29105"/>
    </cofactor>
    <text evidence="9">Binds 1 zinc ion per subunit.</text>
</comment>
<dbReference type="Pfam" id="PF01427">
    <property type="entry name" value="Peptidase_M15"/>
    <property type="match status" value="1"/>
</dbReference>
<accession>A0A7X4LJ78</accession>
<dbReference type="GO" id="GO:0006508">
    <property type="term" value="P:proteolysis"/>
    <property type="evidence" value="ECO:0007669"/>
    <property type="project" value="UniProtKB-KW"/>
</dbReference>
<evidence type="ECO:0000256" key="10">
    <source>
        <dbReference type="PIRNR" id="PIRNR026671"/>
    </source>
</evidence>
<dbReference type="InterPro" id="IPR000755">
    <property type="entry name" value="A_A_dipeptidase"/>
</dbReference>
<keyword evidence="12" id="KW-1185">Reference proteome</keyword>
<comment type="similarity">
    <text evidence="9 10">Belongs to the peptidase M15D family.</text>
</comment>
<keyword evidence="7 9" id="KW-0482">Metalloprotease</keyword>
<dbReference type="Proteomes" id="UP000462621">
    <property type="component" value="Unassembled WGS sequence"/>
</dbReference>
<evidence type="ECO:0000313" key="12">
    <source>
        <dbReference type="Proteomes" id="UP000462621"/>
    </source>
</evidence>
<feature type="binding site" evidence="9">
    <location>
        <position position="212"/>
    </location>
    <ligand>
        <name>Zn(2+)</name>
        <dbReference type="ChEBI" id="CHEBI:29105"/>
        <note>catalytic</note>
    </ligand>
</feature>
<protein>
    <recommendedName>
        <fullName evidence="9 10">D-alanyl-D-alanine dipeptidase</fullName>
        <shortName evidence="9 10">D-Ala-D-Ala dipeptidase</shortName>
        <ecNumber evidence="9 10">3.4.13.22</ecNumber>
    </recommendedName>
</protein>
<dbReference type="HAMAP" id="MF_01924">
    <property type="entry name" value="A_A_dipeptidase"/>
    <property type="match status" value="1"/>
</dbReference>
<evidence type="ECO:0000256" key="4">
    <source>
        <dbReference type="ARBA" id="ARBA00022801"/>
    </source>
</evidence>
<comment type="catalytic activity">
    <reaction evidence="1 9 10">
        <text>D-alanyl-D-alanine + H2O = 2 D-alanine</text>
        <dbReference type="Rhea" id="RHEA:20661"/>
        <dbReference type="ChEBI" id="CHEBI:15377"/>
        <dbReference type="ChEBI" id="CHEBI:57416"/>
        <dbReference type="ChEBI" id="CHEBI:57822"/>
        <dbReference type="EC" id="3.4.13.22"/>
    </reaction>
</comment>
<evidence type="ECO:0000313" key="11">
    <source>
        <dbReference type="EMBL" id="MZI92750.1"/>
    </source>
</evidence>
<reference evidence="11 12" key="1">
    <citation type="submission" date="2019-10" db="EMBL/GenBank/DDBJ databases">
        <title>Vibrio sp. nov. isolated from a shrimp pond.</title>
        <authorList>
            <person name="Gomez-Gil B."/>
            <person name="Enciso-Ibarra J."/>
            <person name="Enciso-Ibarra K."/>
            <person name="Bolan-Mejia C."/>
        </authorList>
    </citation>
    <scope>NUCLEOTIDE SEQUENCE [LARGE SCALE GENOMIC DNA]</scope>
    <source>
        <strain evidence="11 12">CAIM 722</strain>
    </source>
</reference>
<dbReference type="RefSeq" id="WP_161154051.1">
    <property type="nucleotide sequence ID" value="NZ_WEKT01000007.1"/>
</dbReference>
<dbReference type="PANTHER" id="PTHR43126:SF2">
    <property type="entry name" value="D-ALANYL-D-ALANINE DIPEPTIDASE"/>
    <property type="match status" value="1"/>
</dbReference>
<sequence length="244" mass="27550">MSIEYKRITPAENPTWDVMESIIIDDCGEPLVPASMSSIIKTYPIYYKMGVGHAVPECFVRRTVLDKLVEAAKQLPTGIHLVILDGWRPYAVQQVLYDTVYEYFRTAPEHQGSGMDTLVALTRNIASPARTDPTCPSPHLTGGAVDVTLCDDAGQLLDMGTVFDENSPLAWTAALEDRHSNQISQEALNNRRMLYYVMTQAGFTNLPSEWWHFDYGDQLWAYFKHQSTAIYGGTKPLALERLWR</sequence>
<evidence type="ECO:0000256" key="9">
    <source>
        <dbReference type="HAMAP-Rule" id="MF_01924"/>
    </source>
</evidence>
<evidence type="ECO:0000256" key="5">
    <source>
        <dbReference type="ARBA" id="ARBA00022833"/>
    </source>
</evidence>
<feature type="site" description="Transition state stabilizer" evidence="9">
    <location>
        <position position="88"/>
    </location>
</feature>
<evidence type="ECO:0000256" key="3">
    <source>
        <dbReference type="ARBA" id="ARBA00022723"/>
    </source>
</evidence>
<dbReference type="InterPro" id="IPR009045">
    <property type="entry name" value="Zn_M74/Hedgehog-like"/>
</dbReference>
<evidence type="ECO:0000256" key="1">
    <source>
        <dbReference type="ARBA" id="ARBA00001362"/>
    </source>
</evidence>
<dbReference type="CDD" id="cd14843">
    <property type="entry name" value="D-Ala-D-Ala_dipeptidase_like"/>
    <property type="match status" value="1"/>
</dbReference>
<organism evidence="11 12">
    <name type="scientific">Vibrio eleionomae</name>
    <dbReference type="NCBI Taxonomy" id="2653505"/>
    <lineage>
        <taxon>Bacteria</taxon>
        <taxon>Pseudomonadati</taxon>
        <taxon>Pseudomonadota</taxon>
        <taxon>Gammaproteobacteria</taxon>
        <taxon>Vibrionales</taxon>
        <taxon>Vibrionaceae</taxon>
        <taxon>Vibrio</taxon>
    </lineage>
</organism>
<dbReference type="GO" id="GO:0160237">
    <property type="term" value="F:D-Ala-D-Ala dipeptidase activity"/>
    <property type="evidence" value="ECO:0007669"/>
    <property type="project" value="UniProtKB-EC"/>
</dbReference>
<keyword evidence="5 9" id="KW-0862">Zinc</keyword>
<dbReference type="GO" id="GO:0008270">
    <property type="term" value="F:zinc ion binding"/>
    <property type="evidence" value="ECO:0007669"/>
    <property type="project" value="UniProtKB-UniRule"/>
</dbReference>
<dbReference type="EC" id="3.4.13.22" evidence="9 10"/>
<evidence type="ECO:0000256" key="7">
    <source>
        <dbReference type="ARBA" id="ARBA00023049"/>
    </source>
</evidence>
<keyword evidence="3 9" id="KW-0479">Metal-binding</keyword>